<evidence type="ECO:0000259" key="1">
    <source>
        <dbReference type="Pfam" id="PF01610"/>
    </source>
</evidence>
<dbReference type="PANTHER" id="PTHR33498:SF1">
    <property type="entry name" value="TRANSPOSASE FOR INSERTION SEQUENCE ELEMENT IS1557"/>
    <property type="match status" value="1"/>
</dbReference>
<proteinExistence type="predicted"/>
<dbReference type="Pfam" id="PF01610">
    <property type="entry name" value="DDE_Tnp_ISL3"/>
    <property type="match status" value="1"/>
</dbReference>
<accession>A0ABZ1RYI1</accession>
<dbReference type="InterPro" id="IPR047951">
    <property type="entry name" value="Transpos_ISL3"/>
</dbReference>
<dbReference type="InterPro" id="IPR002560">
    <property type="entry name" value="Transposase_DDE"/>
</dbReference>
<reference evidence="2" key="1">
    <citation type="submission" date="2022-10" db="EMBL/GenBank/DDBJ databases">
        <title>The complete genomes of actinobacterial strains from the NBC collection.</title>
        <authorList>
            <person name="Joergensen T.S."/>
            <person name="Alvarez Arevalo M."/>
            <person name="Sterndorff E.B."/>
            <person name="Faurdal D."/>
            <person name="Vuksanovic O."/>
            <person name="Mourched A.-S."/>
            <person name="Charusanti P."/>
            <person name="Shaw S."/>
            <person name="Blin K."/>
            <person name="Weber T."/>
        </authorList>
    </citation>
    <scope>NUCLEOTIDE SEQUENCE</scope>
    <source>
        <strain evidence="2">NBC_00283</strain>
        <plasmid evidence="2">unnamed1</plasmid>
    </source>
</reference>
<keyword evidence="3" id="KW-1185">Reference proteome</keyword>
<name>A0ABZ1RYI1_9ACTN</name>
<geneLocation type="plasmid" evidence="2 3">
    <name>unnamed1</name>
</geneLocation>
<organism evidence="2 3">
    <name type="scientific">Streptomyces goshikiensis</name>
    <dbReference type="NCBI Taxonomy" id="1942"/>
    <lineage>
        <taxon>Bacteria</taxon>
        <taxon>Bacillati</taxon>
        <taxon>Actinomycetota</taxon>
        <taxon>Actinomycetes</taxon>
        <taxon>Kitasatosporales</taxon>
        <taxon>Streptomycetaceae</taxon>
        <taxon>Streptomyces</taxon>
    </lineage>
</organism>
<dbReference type="PANTHER" id="PTHR33498">
    <property type="entry name" value="TRANSPOSASE FOR INSERTION SEQUENCE ELEMENT IS1557"/>
    <property type="match status" value="1"/>
</dbReference>
<sequence length="209" mass="23613">MIGVDEFALRRRHRCATVVIDAETHERIDVLPDRTAGTLETWLRAHSGVGSCGVTDRQPTRKPSAALPDAIQVGDRWHVWHNLCAAAPNEVKAHSNCWATVLDAPLYDGPWAQSTLERWHQVHYPLNQGVGLLECGRRLQLALSTVKRHARADGPERMLRVPKYRSSLVDPHREHLRRRRAENPAVPVQHLLKEIKALGFTGCLNLLHK</sequence>
<evidence type="ECO:0000313" key="3">
    <source>
        <dbReference type="Proteomes" id="UP001432075"/>
    </source>
</evidence>
<feature type="domain" description="Transposase IS204/IS1001/IS1096/IS1165 DDE" evidence="1">
    <location>
        <begin position="2"/>
        <end position="83"/>
    </location>
</feature>
<gene>
    <name evidence="2" type="ORF">OHU17_37460</name>
</gene>
<protein>
    <submittedName>
        <fullName evidence="2">Transposase</fullName>
    </submittedName>
</protein>
<keyword evidence="2" id="KW-0614">Plasmid</keyword>
<dbReference type="EMBL" id="CP108058">
    <property type="protein sequence ID" value="WUO51534.1"/>
    <property type="molecule type" value="Genomic_DNA"/>
</dbReference>
<evidence type="ECO:0000313" key="2">
    <source>
        <dbReference type="EMBL" id="WUO51534.1"/>
    </source>
</evidence>
<dbReference type="RefSeq" id="WP_328777787.1">
    <property type="nucleotide sequence ID" value="NZ_CP108058.1"/>
</dbReference>
<dbReference type="Proteomes" id="UP001432075">
    <property type="component" value="Plasmid unnamed1"/>
</dbReference>